<dbReference type="Proteomes" id="UP000604046">
    <property type="component" value="Unassembled WGS sequence"/>
</dbReference>
<protein>
    <submittedName>
        <fullName evidence="2">TRPM3 protein</fullName>
    </submittedName>
</protein>
<dbReference type="AlphaFoldDB" id="A0A812HW15"/>
<sequence>MERQFCGLGAKGFRSFLTTGSCMTGILAAVLGYSALQALAFSSELHVGLVDPPMALSDEAMAEILQRHGFDSILRRWKDRASNAWTKTLRPLSETLMIGAASGRPKPPARSQKSQP</sequence>
<comment type="caution">
    <text evidence="2">The sequence shown here is derived from an EMBL/GenBank/DDBJ whole genome shotgun (WGS) entry which is preliminary data.</text>
</comment>
<feature type="transmembrane region" description="Helical" evidence="1">
    <location>
        <begin position="12"/>
        <end position="36"/>
    </location>
</feature>
<organism evidence="2 3">
    <name type="scientific">Symbiodinium natans</name>
    <dbReference type="NCBI Taxonomy" id="878477"/>
    <lineage>
        <taxon>Eukaryota</taxon>
        <taxon>Sar</taxon>
        <taxon>Alveolata</taxon>
        <taxon>Dinophyceae</taxon>
        <taxon>Suessiales</taxon>
        <taxon>Symbiodiniaceae</taxon>
        <taxon>Symbiodinium</taxon>
    </lineage>
</organism>
<keyword evidence="1" id="KW-0812">Transmembrane</keyword>
<dbReference type="EMBL" id="CAJNDS010000113">
    <property type="protein sequence ID" value="CAE6961912.1"/>
    <property type="molecule type" value="Genomic_DNA"/>
</dbReference>
<keyword evidence="3" id="KW-1185">Reference proteome</keyword>
<accession>A0A812HW15</accession>
<evidence type="ECO:0000313" key="3">
    <source>
        <dbReference type="Proteomes" id="UP000604046"/>
    </source>
</evidence>
<evidence type="ECO:0000256" key="1">
    <source>
        <dbReference type="SAM" id="Phobius"/>
    </source>
</evidence>
<name>A0A812HW15_9DINO</name>
<reference evidence="2" key="1">
    <citation type="submission" date="2021-02" db="EMBL/GenBank/DDBJ databases">
        <authorList>
            <person name="Dougan E. K."/>
            <person name="Rhodes N."/>
            <person name="Thang M."/>
            <person name="Chan C."/>
        </authorList>
    </citation>
    <scope>NUCLEOTIDE SEQUENCE</scope>
</reference>
<gene>
    <name evidence="2" type="primary">TRPM3</name>
    <name evidence="2" type="ORF">SNAT2548_LOCUS2020</name>
</gene>
<keyword evidence="1" id="KW-0472">Membrane</keyword>
<proteinExistence type="predicted"/>
<keyword evidence="1" id="KW-1133">Transmembrane helix</keyword>
<evidence type="ECO:0000313" key="2">
    <source>
        <dbReference type="EMBL" id="CAE6961912.1"/>
    </source>
</evidence>